<name>A0ABV2LNT9_9BACL</name>
<dbReference type="Proteomes" id="UP001549097">
    <property type="component" value="Unassembled WGS sequence"/>
</dbReference>
<evidence type="ECO:0000313" key="2">
    <source>
        <dbReference type="EMBL" id="MET3730258.1"/>
    </source>
</evidence>
<sequence>MKNIMLSTYVKVENTIKGYADKVRNEKGSQSLEWIAIAAIVVIITGIISKAMKDTSIGTEFLNKFKNFIAEVGKTE</sequence>
<keyword evidence="3" id="KW-1185">Reference proteome</keyword>
<dbReference type="EMBL" id="JBEPMP010000004">
    <property type="protein sequence ID" value="MET3730258.1"/>
    <property type="molecule type" value="Genomic_DNA"/>
</dbReference>
<proteinExistence type="predicted"/>
<keyword evidence="1" id="KW-1133">Transmembrane helix</keyword>
<dbReference type="RefSeq" id="WP_198769378.1">
    <property type="nucleotide sequence ID" value="NZ_JAEACF010000004.1"/>
</dbReference>
<keyword evidence="1" id="KW-0472">Membrane</keyword>
<accession>A0ABV2LNT9</accession>
<reference evidence="2 3" key="1">
    <citation type="submission" date="2024-06" db="EMBL/GenBank/DDBJ databases">
        <title>Genomic Encyclopedia of Type Strains, Phase IV (KMG-IV): sequencing the most valuable type-strain genomes for metagenomic binning, comparative biology and taxonomic classification.</title>
        <authorList>
            <person name="Goeker M."/>
        </authorList>
    </citation>
    <scope>NUCLEOTIDE SEQUENCE [LARGE SCALE GENOMIC DNA]</scope>
    <source>
        <strain evidence="2 3">DSM 100124</strain>
    </source>
</reference>
<feature type="transmembrane region" description="Helical" evidence="1">
    <location>
        <begin position="34"/>
        <end position="52"/>
    </location>
</feature>
<organism evidence="2 3">
    <name type="scientific">Fictibacillus halophilus</name>
    <dbReference type="NCBI Taxonomy" id="1610490"/>
    <lineage>
        <taxon>Bacteria</taxon>
        <taxon>Bacillati</taxon>
        <taxon>Bacillota</taxon>
        <taxon>Bacilli</taxon>
        <taxon>Bacillales</taxon>
        <taxon>Fictibacillaceae</taxon>
        <taxon>Fictibacillus</taxon>
    </lineage>
</organism>
<gene>
    <name evidence="2" type="ORF">ABID52_003899</name>
</gene>
<evidence type="ECO:0008006" key="4">
    <source>
        <dbReference type="Google" id="ProtNLM"/>
    </source>
</evidence>
<evidence type="ECO:0000313" key="3">
    <source>
        <dbReference type="Proteomes" id="UP001549097"/>
    </source>
</evidence>
<protein>
    <recommendedName>
        <fullName evidence="4">Flagellin, Flp1-like, domain</fullName>
    </recommendedName>
</protein>
<keyword evidence="1" id="KW-0812">Transmembrane</keyword>
<evidence type="ECO:0000256" key="1">
    <source>
        <dbReference type="SAM" id="Phobius"/>
    </source>
</evidence>
<comment type="caution">
    <text evidence="2">The sequence shown here is derived from an EMBL/GenBank/DDBJ whole genome shotgun (WGS) entry which is preliminary data.</text>
</comment>